<protein>
    <submittedName>
        <fullName evidence="3">Uncharacterized protein</fullName>
    </submittedName>
</protein>
<dbReference type="InParanoid" id="A0A507ALS1"/>
<accession>A0A507ALS1</accession>
<reference evidence="3 4" key="1">
    <citation type="submission" date="2019-06" db="EMBL/GenBank/DDBJ databases">
        <title>Draft genome sequence of the filamentous fungus Phialemoniopsis curvata isolated from diesel fuel.</title>
        <authorList>
            <person name="Varaljay V.A."/>
            <person name="Lyon W.J."/>
            <person name="Crouch A.L."/>
            <person name="Drake C.E."/>
            <person name="Hollomon J.M."/>
            <person name="Nadeau L.J."/>
            <person name="Nunn H.S."/>
            <person name="Stevenson B.S."/>
            <person name="Bojanowski C.L."/>
            <person name="Crookes-Goodson W.J."/>
        </authorList>
    </citation>
    <scope>NUCLEOTIDE SEQUENCE [LARGE SCALE GENOMIC DNA]</scope>
    <source>
        <strain evidence="3 4">D216</strain>
    </source>
</reference>
<keyword evidence="4" id="KW-1185">Reference proteome</keyword>
<evidence type="ECO:0000313" key="4">
    <source>
        <dbReference type="Proteomes" id="UP000319257"/>
    </source>
</evidence>
<gene>
    <name evidence="3" type="ORF">E0L32_007796</name>
</gene>
<evidence type="ECO:0000313" key="3">
    <source>
        <dbReference type="EMBL" id="TPX11585.1"/>
    </source>
</evidence>
<dbReference type="STRING" id="1093900.A0A507ALS1"/>
<dbReference type="Proteomes" id="UP000319257">
    <property type="component" value="Unassembled WGS sequence"/>
</dbReference>
<sequence>MRILKALLSVALVADVALGSTWFSKAAYNKWHETELERWLSDHDIPYPTPADRKDLQKLVEKNWNSYVVTPYNSWDADQLSAYLKLKGIETKKSAEKNKDSLVSQVQSSWYETEDKAQSAWITVKDWILDTWTESQLKAFCDHHGIPVPQPRKRDTLLHKARESYDTVAEKAGEAAAYPGNWLYESWTESDLKEWLDTHGFPAPQPTTRDKLIASVRRNSRLAYLKMQDEAASSTASAQAAYKTLTDKLIDAWAESDLKEFCDKNGINVPHGSKVNELRALVRKHRAQILGDTVSASAASAYGAATSNAGNQYAKASDSASLAAQDAFNKAVDTWSESRLKGYLDARGIPVPHASKTDELRALVRKNAHKAATGFNAWTLDDLSYDHLKKYLEANGNAAAKKTANKAGATRDELVKAAQSAYASASKTGGTQYASATDYLASATQAAKDSIFDTWSESELKAYLDSYGVPVPQGSKIDELRAYARKQSTYFRYGTSSPTGTLFAKLSEGVAGTWEWVKDQLSIGADAAKKKSQEAADKAKEAADKAKNEL</sequence>
<proteinExistence type="predicted"/>
<dbReference type="InterPro" id="IPR018803">
    <property type="entry name" value="Ish1/Msc1-like"/>
</dbReference>
<organism evidence="3 4">
    <name type="scientific">Thyridium curvatum</name>
    <dbReference type="NCBI Taxonomy" id="1093900"/>
    <lineage>
        <taxon>Eukaryota</taxon>
        <taxon>Fungi</taxon>
        <taxon>Dikarya</taxon>
        <taxon>Ascomycota</taxon>
        <taxon>Pezizomycotina</taxon>
        <taxon>Sordariomycetes</taxon>
        <taxon>Sordariomycetidae</taxon>
        <taxon>Thyridiales</taxon>
        <taxon>Thyridiaceae</taxon>
        <taxon>Thyridium</taxon>
    </lineage>
</organism>
<dbReference type="RefSeq" id="XP_030993296.1">
    <property type="nucleotide sequence ID" value="XM_031142580.1"/>
</dbReference>
<dbReference type="GeneID" id="41975243"/>
<evidence type="ECO:0000256" key="1">
    <source>
        <dbReference type="SAM" id="MobiDB-lite"/>
    </source>
</evidence>
<evidence type="ECO:0000256" key="2">
    <source>
        <dbReference type="SAM" id="SignalP"/>
    </source>
</evidence>
<dbReference type="AlphaFoldDB" id="A0A507ALS1"/>
<dbReference type="OrthoDB" id="2527403at2759"/>
<dbReference type="Pfam" id="PF10281">
    <property type="entry name" value="Ish1"/>
    <property type="match status" value="7"/>
</dbReference>
<feature type="region of interest" description="Disordered" evidence="1">
    <location>
        <begin position="528"/>
        <end position="550"/>
    </location>
</feature>
<name>A0A507ALS1_9PEZI</name>
<comment type="caution">
    <text evidence="3">The sequence shown here is derived from an EMBL/GenBank/DDBJ whole genome shotgun (WGS) entry which is preliminary data.</text>
</comment>
<feature type="chain" id="PRO_5021489744" evidence="2">
    <location>
        <begin position="20"/>
        <end position="550"/>
    </location>
</feature>
<keyword evidence="2" id="KW-0732">Signal</keyword>
<dbReference type="EMBL" id="SKBQ01000048">
    <property type="protein sequence ID" value="TPX11585.1"/>
    <property type="molecule type" value="Genomic_DNA"/>
</dbReference>
<feature type="signal peptide" evidence="2">
    <location>
        <begin position="1"/>
        <end position="19"/>
    </location>
</feature>
<dbReference type="FunCoup" id="A0A507ALS1">
    <property type="interactions" value="100"/>
</dbReference>